<evidence type="ECO:0000256" key="1">
    <source>
        <dbReference type="SAM" id="Coils"/>
    </source>
</evidence>
<dbReference type="Proteomes" id="UP001530377">
    <property type="component" value="Unassembled WGS sequence"/>
</dbReference>
<dbReference type="PANTHER" id="PTHR43908">
    <property type="entry name" value="AT29763P-RELATED"/>
    <property type="match status" value="1"/>
</dbReference>
<evidence type="ECO:0000313" key="4">
    <source>
        <dbReference type="EMBL" id="KAL3808683.1"/>
    </source>
</evidence>
<accession>A0ABD3R6X7</accession>
<feature type="region of interest" description="Disordered" evidence="2">
    <location>
        <begin position="1"/>
        <end position="32"/>
    </location>
</feature>
<dbReference type="SMART" id="SM00271">
    <property type="entry name" value="DnaJ"/>
    <property type="match status" value="1"/>
</dbReference>
<dbReference type="GO" id="GO:0005783">
    <property type="term" value="C:endoplasmic reticulum"/>
    <property type="evidence" value="ECO:0007669"/>
    <property type="project" value="UniProtKB-ARBA"/>
</dbReference>
<protein>
    <recommendedName>
        <fullName evidence="3">J domain-containing protein</fullName>
    </recommendedName>
</protein>
<dbReference type="AlphaFoldDB" id="A0ABD3R6X7"/>
<dbReference type="CDD" id="cd06257">
    <property type="entry name" value="DnaJ"/>
    <property type="match status" value="1"/>
</dbReference>
<feature type="coiled-coil region" evidence="1">
    <location>
        <begin position="309"/>
        <end position="336"/>
    </location>
</feature>
<dbReference type="SUPFAM" id="SSF46565">
    <property type="entry name" value="Chaperone J-domain"/>
    <property type="match status" value="1"/>
</dbReference>
<proteinExistence type="predicted"/>
<gene>
    <name evidence="4" type="ORF">ACHAXA_009236</name>
</gene>
<dbReference type="InterPro" id="IPR036869">
    <property type="entry name" value="J_dom_sf"/>
</dbReference>
<keyword evidence="1" id="KW-0175">Coiled coil</keyword>
<feature type="region of interest" description="Disordered" evidence="2">
    <location>
        <begin position="119"/>
        <end position="138"/>
    </location>
</feature>
<feature type="compositionally biased region" description="Basic and acidic residues" evidence="2">
    <location>
        <begin position="1"/>
        <end position="29"/>
    </location>
</feature>
<dbReference type="PROSITE" id="PS00636">
    <property type="entry name" value="DNAJ_1"/>
    <property type="match status" value="1"/>
</dbReference>
<organism evidence="4 5">
    <name type="scientific">Cyclostephanos tholiformis</name>
    <dbReference type="NCBI Taxonomy" id="382380"/>
    <lineage>
        <taxon>Eukaryota</taxon>
        <taxon>Sar</taxon>
        <taxon>Stramenopiles</taxon>
        <taxon>Ochrophyta</taxon>
        <taxon>Bacillariophyta</taxon>
        <taxon>Coscinodiscophyceae</taxon>
        <taxon>Thalassiosirophycidae</taxon>
        <taxon>Stephanodiscales</taxon>
        <taxon>Stephanodiscaceae</taxon>
        <taxon>Cyclostephanos</taxon>
    </lineage>
</organism>
<feature type="domain" description="J" evidence="3">
    <location>
        <begin position="373"/>
        <end position="439"/>
    </location>
</feature>
<dbReference type="PROSITE" id="PS50076">
    <property type="entry name" value="DNAJ_2"/>
    <property type="match status" value="1"/>
</dbReference>
<sequence length="622" mass="71422">MIPDVAETRRRERLRYGPDHHDWKNERPAENSMSNEYASSLSLSPVANWKYSAARACENLNRILIDIHLLEVEEDDGLSPRRAGCEHTAVDTALSDMIPRETFADERKRRMGEGVLVDERREEDDESNADEASINERGRIMEEGAVENEGREVNYDIYVDETVAVTLQEEDENEDDEVNRLLTERRNLLERTNLVESLLRARGRKVEEQELCASTKVVLIDDHARRMDDGGMKCERINEEYEENDERKGFSENLAKKREKQMETEMERGMEINSNTKTEPSLAAAGENMTAEERMRSQWAEEEERSKNAEEYEEMCRKMEAAVAETKNRKKIINEARDAAGKELAENQKREEQIKLVERILQAAANDAKGKNAYYIVLDIAPTASMAEIKKSYRKLALRLHPDKDRYTTPNSVEAFNAVSCAYDVLKDASSRSKYDQAQNSICCVVSREPPSVFNTIPRGTRITVQSTDTRFTNLNGQQGSILEYDEVADLYLVKVEHHCDPIWSKTSALFQNVIVCLRAAKAMELGTFFVTLMSYYKDSRGGCYEASYEDDAMRMMRTAYLLPDQFIIPNGTIVHVESGMYGVVVDWNEVFDHHTNTDCSYYEVRLSPDKCCRVHMRNIRV</sequence>
<name>A0ABD3R6X7_9STRA</name>
<dbReference type="PRINTS" id="PR00625">
    <property type="entry name" value="JDOMAIN"/>
</dbReference>
<feature type="region of interest" description="Disordered" evidence="2">
    <location>
        <begin position="277"/>
        <end position="307"/>
    </location>
</feature>
<reference evidence="4 5" key="1">
    <citation type="submission" date="2024-10" db="EMBL/GenBank/DDBJ databases">
        <title>Updated reference genomes for cyclostephanoid diatoms.</title>
        <authorList>
            <person name="Roberts W.R."/>
            <person name="Alverson A.J."/>
        </authorList>
    </citation>
    <scope>NUCLEOTIDE SEQUENCE [LARGE SCALE GENOMIC DNA]</scope>
    <source>
        <strain evidence="4 5">AJA228-03</strain>
    </source>
</reference>
<dbReference type="EMBL" id="JALLPB020000480">
    <property type="protein sequence ID" value="KAL3808683.1"/>
    <property type="molecule type" value="Genomic_DNA"/>
</dbReference>
<dbReference type="InterPro" id="IPR018253">
    <property type="entry name" value="DnaJ_domain_CS"/>
</dbReference>
<keyword evidence="5" id="KW-1185">Reference proteome</keyword>
<evidence type="ECO:0000313" key="5">
    <source>
        <dbReference type="Proteomes" id="UP001530377"/>
    </source>
</evidence>
<evidence type="ECO:0000259" key="3">
    <source>
        <dbReference type="PROSITE" id="PS50076"/>
    </source>
</evidence>
<dbReference type="Gene3D" id="1.10.287.110">
    <property type="entry name" value="DnaJ domain"/>
    <property type="match status" value="1"/>
</dbReference>
<dbReference type="InterPro" id="IPR001623">
    <property type="entry name" value="DnaJ_domain"/>
</dbReference>
<evidence type="ECO:0000256" key="2">
    <source>
        <dbReference type="SAM" id="MobiDB-lite"/>
    </source>
</evidence>
<dbReference type="InterPro" id="IPR051100">
    <property type="entry name" value="DnaJ_subfamily_B/C"/>
</dbReference>
<comment type="caution">
    <text evidence="4">The sequence shown here is derived from an EMBL/GenBank/DDBJ whole genome shotgun (WGS) entry which is preliminary data.</text>
</comment>
<dbReference type="Pfam" id="PF00226">
    <property type="entry name" value="DnaJ"/>
    <property type="match status" value="1"/>
</dbReference>